<dbReference type="RefSeq" id="WP_125125059.1">
    <property type="nucleotide sequence ID" value="NZ_AP025334.1"/>
</dbReference>
<feature type="domain" description="Multidrug resistance protein MdtA-like C-terminal permuted SH3" evidence="4">
    <location>
        <begin position="312"/>
        <end position="367"/>
    </location>
</feature>
<dbReference type="PANTHER" id="PTHR30469:SF38">
    <property type="entry name" value="HLYD FAMILY SECRETION PROTEIN"/>
    <property type="match status" value="1"/>
</dbReference>
<dbReference type="InterPro" id="IPR058627">
    <property type="entry name" value="MdtA-like_C"/>
</dbReference>
<keyword evidence="2" id="KW-0812">Transmembrane</keyword>
<feature type="domain" description="CzcB-like barrel-sandwich hybrid" evidence="5">
    <location>
        <begin position="88"/>
        <end position="223"/>
    </location>
</feature>
<evidence type="ECO:0000256" key="1">
    <source>
        <dbReference type="ARBA" id="ARBA00009477"/>
    </source>
</evidence>
<sequence>MSEELTVLFRQSVHHLFNAARQFSILSFLPFIAPLVFIFLLTGCGEKDTHKAAPPRPVRYVVIQTLSSLPVDVRTGEIRAHDETLLAFRLSGRMVSRLVDIGDHVHAGQVLATLENQTGTNELASASADVESAKAAEQVALLNLNRMQKLLPSGAIARTQLDTARADWQSAASRLKSSMAALRNAQDNLAWTKLTAPADGVITRVSVSAGQVVSAGQTVFTLATSEARDVVFDIADPQQLSAPDAKERVFQVALLSNPDVKTTGILRDISPQADPQTRTWQVRVALNDQPAMALGASATIEIPSSTLPGYRIPASALSRTGDKPAIFVIGNNGEAQLREVTLSGYSAASAFVSSGLHPGDKVITAGVTKLRDGEKIIPGERQS</sequence>
<name>A0ABN6LSU3_9ENTR</name>
<reference evidence="6 7" key="1">
    <citation type="submission" date="2021-12" db="EMBL/GenBank/DDBJ databases">
        <title>Complete genome sequence of Phytobacter diazotrophicus TA9734.</title>
        <authorList>
            <person name="Kubota H."/>
            <person name="Nakayama Y."/>
            <person name="Ariyoshi T."/>
        </authorList>
    </citation>
    <scope>NUCLEOTIDE SEQUENCE [LARGE SCALE GENOMIC DNA]</scope>
    <source>
        <strain evidence="6 7">TA9734</strain>
    </source>
</reference>
<evidence type="ECO:0000259" key="4">
    <source>
        <dbReference type="Pfam" id="PF25967"/>
    </source>
</evidence>
<proteinExistence type="inferred from homology"/>
<dbReference type="Pfam" id="PF25973">
    <property type="entry name" value="BSH_CzcB"/>
    <property type="match status" value="1"/>
</dbReference>
<feature type="transmembrane region" description="Helical" evidence="2">
    <location>
        <begin position="20"/>
        <end position="41"/>
    </location>
</feature>
<evidence type="ECO:0000313" key="6">
    <source>
        <dbReference type="EMBL" id="BDD52216.1"/>
    </source>
</evidence>
<keyword evidence="7" id="KW-1185">Reference proteome</keyword>
<evidence type="ECO:0000259" key="5">
    <source>
        <dbReference type="Pfam" id="PF25973"/>
    </source>
</evidence>
<dbReference type="Pfam" id="PF25954">
    <property type="entry name" value="Beta-barrel_RND_2"/>
    <property type="match status" value="1"/>
</dbReference>
<dbReference type="Proteomes" id="UP001320460">
    <property type="component" value="Chromosome"/>
</dbReference>
<dbReference type="Pfam" id="PF25967">
    <property type="entry name" value="RND-MFP_C"/>
    <property type="match status" value="1"/>
</dbReference>
<dbReference type="EMBL" id="AP025334">
    <property type="protein sequence ID" value="BDD52216.1"/>
    <property type="molecule type" value="Genomic_DNA"/>
</dbReference>
<dbReference type="Gene3D" id="2.40.420.20">
    <property type="match status" value="1"/>
</dbReference>
<accession>A0ABN6LSU3</accession>
<dbReference type="InterPro" id="IPR058792">
    <property type="entry name" value="Beta-barrel_RND_2"/>
</dbReference>
<evidence type="ECO:0000313" key="7">
    <source>
        <dbReference type="Proteomes" id="UP001320460"/>
    </source>
</evidence>
<comment type="similarity">
    <text evidence="1">Belongs to the membrane fusion protein (MFP) (TC 8.A.1) family.</text>
</comment>
<evidence type="ECO:0000256" key="2">
    <source>
        <dbReference type="SAM" id="Phobius"/>
    </source>
</evidence>
<dbReference type="Gene3D" id="1.10.287.470">
    <property type="entry name" value="Helix hairpin bin"/>
    <property type="match status" value="1"/>
</dbReference>
<evidence type="ECO:0000259" key="3">
    <source>
        <dbReference type="Pfam" id="PF25954"/>
    </source>
</evidence>
<dbReference type="NCBIfam" id="TIGR01730">
    <property type="entry name" value="RND_mfp"/>
    <property type="match status" value="1"/>
</dbReference>
<keyword evidence="2" id="KW-0472">Membrane</keyword>
<dbReference type="InterPro" id="IPR006143">
    <property type="entry name" value="RND_pump_MFP"/>
</dbReference>
<feature type="domain" description="CusB-like beta-barrel" evidence="3">
    <location>
        <begin position="240"/>
        <end position="300"/>
    </location>
</feature>
<dbReference type="PANTHER" id="PTHR30469">
    <property type="entry name" value="MULTIDRUG RESISTANCE PROTEIN MDTA"/>
    <property type="match status" value="1"/>
</dbReference>
<gene>
    <name evidence="6" type="ORF">PDTA9734_37030</name>
</gene>
<organism evidence="6 7">
    <name type="scientific">Phytobacter diazotrophicus</name>
    <dbReference type="NCBI Taxonomy" id="395631"/>
    <lineage>
        <taxon>Bacteria</taxon>
        <taxon>Pseudomonadati</taxon>
        <taxon>Pseudomonadota</taxon>
        <taxon>Gammaproteobacteria</taxon>
        <taxon>Enterobacterales</taxon>
        <taxon>Enterobacteriaceae</taxon>
        <taxon>Phytobacter</taxon>
    </lineage>
</organism>
<dbReference type="SUPFAM" id="SSF111369">
    <property type="entry name" value="HlyD-like secretion proteins"/>
    <property type="match status" value="1"/>
</dbReference>
<dbReference type="Gene3D" id="2.40.50.100">
    <property type="match status" value="1"/>
</dbReference>
<dbReference type="InterPro" id="IPR058647">
    <property type="entry name" value="BSH_CzcB-like"/>
</dbReference>
<keyword evidence="2" id="KW-1133">Transmembrane helix</keyword>
<protein>
    <submittedName>
        <fullName evidence="6">RND family efflux transporter MFP subunit</fullName>
    </submittedName>
</protein>
<dbReference type="Gene3D" id="2.40.30.170">
    <property type="match status" value="1"/>
</dbReference>